<reference evidence="4" key="1">
    <citation type="submission" date="2023-02" db="EMBL/GenBank/DDBJ databases">
        <authorList>
            <person name="Palmer J.M."/>
        </authorList>
    </citation>
    <scope>NUCLEOTIDE SEQUENCE</scope>
    <source>
        <strain evidence="4">FW57</strain>
    </source>
</reference>
<evidence type="ECO:0000256" key="2">
    <source>
        <dbReference type="SAM" id="SignalP"/>
    </source>
</evidence>
<feature type="transmembrane region" description="Helical" evidence="1">
    <location>
        <begin position="277"/>
        <end position="298"/>
    </location>
</feature>
<evidence type="ECO:0000259" key="3">
    <source>
        <dbReference type="Pfam" id="PF23584"/>
    </source>
</evidence>
<dbReference type="InterPro" id="IPR055560">
    <property type="entry name" value="DUF7136"/>
</dbReference>
<organism evidence="4 5">
    <name type="scientific">Staphylotrichum longicolle</name>
    <dbReference type="NCBI Taxonomy" id="669026"/>
    <lineage>
        <taxon>Eukaryota</taxon>
        <taxon>Fungi</taxon>
        <taxon>Dikarya</taxon>
        <taxon>Ascomycota</taxon>
        <taxon>Pezizomycotina</taxon>
        <taxon>Sordariomycetes</taxon>
        <taxon>Sordariomycetidae</taxon>
        <taxon>Sordariales</taxon>
        <taxon>Chaetomiaceae</taxon>
        <taxon>Staphylotrichum</taxon>
    </lineage>
</organism>
<keyword evidence="1" id="KW-0472">Membrane</keyword>
<dbReference type="Pfam" id="PF23584">
    <property type="entry name" value="DUF7136"/>
    <property type="match status" value="1"/>
</dbReference>
<keyword evidence="5" id="KW-1185">Reference proteome</keyword>
<feature type="signal peptide" evidence="2">
    <location>
        <begin position="1"/>
        <end position="26"/>
    </location>
</feature>
<proteinExistence type="predicted"/>
<keyword evidence="1" id="KW-1133">Transmembrane helix</keyword>
<protein>
    <recommendedName>
        <fullName evidence="3">DUF7136 domain-containing protein</fullName>
    </recommendedName>
</protein>
<feature type="chain" id="PRO_5042202832" description="DUF7136 domain-containing protein" evidence="2">
    <location>
        <begin position="27"/>
        <end position="299"/>
    </location>
</feature>
<evidence type="ECO:0000313" key="5">
    <source>
        <dbReference type="Proteomes" id="UP001197093"/>
    </source>
</evidence>
<comment type="caution">
    <text evidence="4">The sequence shown here is derived from an EMBL/GenBank/DDBJ whole genome shotgun (WGS) entry which is preliminary data.</text>
</comment>
<keyword evidence="1" id="KW-0812">Transmembrane</keyword>
<gene>
    <name evidence="4" type="ORF">NEMBOFW57_000306</name>
</gene>
<evidence type="ECO:0000313" key="4">
    <source>
        <dbReference type="EMBL" id="KAG7290307.1"/>
    </source>
</evidence>
<evidence type="ECO:0000256" key="1">
    <source>
        <dbReference type="SAM" id="Phobius"/>
    </source>
</evidence>
<accession>A0AAD4EZE9</accession>
<dbReference type="EMBL" id="JAHCVI010000001">
    <property type="protein sequence ID" value="KAG7290307.1"/>
    <property type="molecule type" value="Genomic_DNA"/>
</dbReference>
<keyword evidence="2" id="KW-0732">Signal</keyword>
<name>A0AAD4EZE9_9PEZI</name>
<dbReference type="Proteomes" id="UP001197093">
    <property type="component" value="Unassembled WGS sequence"/>
</dbReference>
<feature type="domain" description="DUF7136" evidence="3">
    <location>
        <begin position="37"/>
        <end position="267"/>
    </location>
</feature>
<dbReference type="AlphaFoldDB" id="A0AAD4EZE9"/>
<sequence>MRLSSQTLWSVVASVVLLGTVPSVAQIPIMPSPNAPTAVMQVDLLFPRDGQVYTPTPYMPIVVSVQNPRLARHTYPSMLVRFHNHSDPNERGGMSYYTQHLNVTDWASNETFFTYTFADMFAHGGNWSITWHLSWASCKIDDGREGAFLGLIERNCTCERLSRASFITSNGGQAIDLVASTAATATANETACAGGVAIDVSEETMPLDTLWQPDWVPLSDDTCVIASETTPSARNACGVRIDPALAANITADARARECAAVHPPSDCKSAARRSATVGVGAGVGCGLAAVLGALGLFLA</sequence>